<feature type="coiled-coil region" evidence="1">
    <location>
        <begin position="8"/>
        <end position="67"/>
    </location>
</feature>
<organism evidence="2 3">
    <name type="scientific">Methanophagales virus PBV299</name>
    <dbReference type="NCBI Taxonomy" id="2987730"/>
    <lineage>
        <taxon>Viruses</taxon>
        <taxon>Duplodnaviria</taxon>
        <taxon>Heunggongvirae</taxon>
        <taxon>Uroviricota</taxon>
        <taxon>Caudoviricetes</taxon>
        <taxon>Nakonvirales</taxon>
        <taxon>Ahpuchviridae</taxon>
        <taxon>Kisinvirus</taxon>
        <taxon>Kisinvirus pescaderoense</taxon>
    </lineage>
</organism>
<protein>
    <submittedName>
        <fullName evidence="2">Uncharacterized protein</fullName>
    </submittedName>
</protein>
<accession>A0ABY6GLV8</accession>
<sequence length="224" mass="26594">MAMDIESIAEEAEEYLEIERKIREMEELLEKKRSLEEKLREKEKAVLEEIKERFNLTKEEVERAAELKINADDLSLTATVIEMINREGAEVINNKEFKEYAQTLKIVKQFEQIPHELLKSIISIESVKTYIIRKEEAEKQKEIERTKQSMRTGRLGERTAYALKYIMKEEPTDREYMKHMKAKFNISTAEANRVRWYLLNKKYIERSEGRLTITKLGIARLSDE</sequence>
<evidence type="ECO:0000256" key="1">
    <source>
        <dbReference type="SAM" id="Coils"/>
    </source>
</evidence>
<dbReference type="Proteomes" id="UP001156193">
    <property type="component" value="Segment"/>
</dbReference>
<keyword evidence="3" id="KW-1185">Reference proteome</keyword>
<reference evidence="2 3" key="1">
    <citation type="submission" date="2022-09" db="EMBL/GenBank/DDBJ databases">
        <title>Evolutionary Diversification of Methanotrophic Ca. Methanophagales (ANME-1) and Their Expansive Virome.</title>
        <authorList>
            <person name="Laso-Perez R."/>
            <person name="Wu F."/>
            <person name="Cremiere A."/>
            <person name="Speth D."/>
            <person name="Magyar J.S."/>
            <person name="Krupovic M."/>
            <person name="Orphan V.J."/>
        </authorList>
    </citation>
    <scope>NUCLEOTIDE SEQUENCE [LARGE SCALE GENOMIC DNA]</scope>
    <source>
        <strain evidence="2">PBV299</strain>
    </source>
</reference>
<evidence type="ECO:0000313" key="3">
    <source>
        <dbReference type="Proteomes" id="UP001156193"/>
    </source>
</evidence>
<gene>
    <name evidence="2" type="ORF">OFDIEDLO_00063</name>
</gene>
<proteinExistence type="predicted"/>
<evidence type="ECO:0000313" key="2">
    <source>
        <dbReference type="EMBL" id="UYL64859.1"/>
    </source>
</evidence>
<name>A0ABY6GLV8_9CAUD</name>
<dbReference type="EMBL" id="OP413838">
    <property type="protein sequence ID" value="UYL64859.1"/>
    <property type="molecule type" value="Genomic_DNA"/>
</dbReference>
<keyword evidence="1" id="KW-0175">Coiled coil</keyword>